<evidence type="ECO:0000313" key="1">
    <source>
        <dbReference type="EMBL" id="KAF3589544.1"/>
    </source>
</evidence>
<dbReference type="EMBL" id="QGKX02000088">
    <property type="protein sequence ID" value="KAF3589544.1"/>
    <property type="molecule type" value="Genomic_DNA"/>
</dbReference>
<gene>
    <name evidence="1" type="ORF">F2Q69_00029136</name>
</gene>
<comment type="caution">
    <text evidence="1">The sequence shown here is derived from an EMBL/GenBank/DDBJ whole genome shotgun (WGS) entry which is preliminary data.</text>
</comment>
<sequence>MGLLVTGVLIDDYPMYLLILPLMRHEIGLVLMWSSLFSTASRSSLFYIASRSSLKLTLSLRPSEVFSTSISSSPKLRLSLRDLSLDLFSNASSLRHSHIKPSPSSGSLKFKPSQSQTLFSKALSSQAHSLPLFLSLLKMAKDTWPPEEVRYFFELYAEERRKENRTTSMNKIGKQNIIEAFKKRFKKGFLDWCLLRNKYDTSRKKC</sequence>
<reference evidence="1" key="1">
    <citation type="submission" date="2019-12" db="EMBL/GenBank/DDBJ databases">
        <title>Genome sequencing and annotation of Brassica cretica.</title>
        <authorList>
            <person name="Studholme D.J."/>
            <person name="Sarris P."/>
        </authorList>
    </citation>
    <scope>NUCLEOTIDE SEQUENCE</scope>
    <source>
        <strain evidence="1">PFS-109/04</strain>
        <tissue evidence="1">Leaf</tissue>
    </source>
</reference>
<organism evidence="1 2">
    <name type="scientific">Brassica cretica</name>
    <name type="common">Mustard</name>
    <dbReference type="NCBI Taxonomy" id="69181"/>
    <lineage>
        <taxon>Eukaryota</taxon>
        <taxon>Viridiplantae</taxon>
        <taxon>Streptophyta</taxon>
        <taxon>Embryophyta</taxon>
        <taxon>Tracheophyta</taxon>
        <taxon>Spermatophyta</taxon>
        <taxon>Magnoliopsida</taxon>
        <taxon>eudicotyledons</taxon>
        <taxon>Gunneridae</taxon>
        <taxon>Pentapetalae</taxon>
        <taxon>rosids</taxon>
        <taxon>malvids</taxon>
        <taxon>Brassicales</taxon>
        <taxon>Brassicaceae</taxon>
        <taxon>Brassiceae</taxon>
        <taxon>Brassica</taxon>
    </lineage>
</organism>
<dbReference type="Proteomes" id="UP000712600">
    <property type="component" value="Unassembled WGS sequence"/>
</dbReference>
<accession>A0A8S9SCD6</accession>
<proteinExistence type="predicted"/>
<evidence type="ECO:0000313" key="2">
    <source>
        <dbReference type="Proteomes" id="UP000712600"/>
    </source>
</evidence>
<dbReference type="AlphaFoldDB" id="A0A8S9SCD6"/>
<protein>
    <submittedName>
        <fullName evidence="1">Uncharacterized protein</fullName>
    </submittedName>
</protein>
<name>A0A8S9SCD6_BRACR</name>